<evidence type="ECO:0000313" key="9">
    <source>
        <dbReference type="EnsemblMetazoa" id="KAF7489605.1"/>
    </source>
</evidence>
<evidence type="ECO:0000313" key="10">
    <source>
        <dbReference type="Proteomes" id="UP000070412"/>
    </source>
</evidence>
<keyword evidence="5 7" id="KW-1133">Transmembrane helix</keyword>
<feature type="transmembrane region" description="Helical" evidence="7">
    <location>
        <begin position="46"/>
        <end position="63"/>
    </location>
</feature>
<dbReference type="InterPro" id="IPR004895">
    <property type="entry name" value="Prenylated_rab_accept_PRA1"/>
</dbReference>
<comment type="similarity">
    <text evidence="3 7">Belongs to the PRA1 family.</text>
</comment>
<feature type="transmembrane region" description="Helical" evidence="7">
    <location>
        <begin position="105"/>
        <end position="137"/>
    </location>
</feature>
<sequence length="233" mass="26606">MDKLQSYLAMKSEQNGSWVQFFDWNRFNLPPTIDTVRERFWKNIEIYHLNYTIISISVFLYAIVSSPKFLLTITSLVILSLALIYRNRSIRLWNNKMIDLKHQLLILFVFCSIVSVSIGLTTVLFWLIGLLISMIVLHSILHEPREQSPTNSGTENSQPYCTIAGNNIDVDRFTGDTTKQHVGDGDCFISEKISINIDNSGKLMKESRMKAELTSKSTSMPLLLTTMKMIGSD</sequence>
<reference evidence="8" key="2">
    <citation type="submission" date="2020-01" db="EMBL/GenBank/DDBJ databases">
        <authorList>
            <person name="Korhonen P.K.K."/>
            <person name="Guangxu M.G."/>
            <person name="Wang T.W."/>
            <person name="Stroehlein A.J.S."/>
            <person name="Young N.D."/>
            <person name="Ang C.-S.A."/>
            <person name="Fernando D.W.F."/>
            <person name="Lu H.L."/>
            <person name="Taylor S.T."/>
            <person name="Ehtesham M.E.M."/>
            <person name="Najaraj S.H.N."/>
            <person name="Harsha G.H.G."/>
            <person name="Madugundu A.M."/>
            <person name="Renuse S.R."/>
            <person name="Holt D.H."/>
            <person name="Pandey A.P."/>
            <person name="Papenfuss A.P."/>
            <person name="Gasser R.B.G."/>
            <person name="Fischer K.F."/>
        </authorList>
    </citation>
    <scope>NUCLEOTIDE SEQUENCE</scope>
    <source>
        <strain evidence="8">SSS_KF_BRIS2020</strain>
    </source>
</reference>
<keyword evidence="4 7" id="KW-0812">Transmembrane</keyword>
<evidence type="ECO:0000256" key="7">
    <source>
        <dbReference type="RuleBase" id="RU363107"/>
    </source>
</evidence>
<gene>
    <name evidence="8" type="ORF">SSS_205</name>
</gene>
<name>A0A834R4L0_SARSC</name>
<dbReference type="PANTHER" id="PTHR19317">
    <property type="entry name" value="PRENYLATED RAB ACCEPTOR 1-RELATED"/>
    <property type="match status" value="1"/>
</dbReference>
<evidence type="ECO:0000256" key="3">
    <source>
        <dbReference type="ARBA" id="ARBA00006483"/>
    </source>
</evidence>
<keyword evidence="10" id="KW-1185">Reference proteome</keyword>
<evidence type="ECO:0000256" key="1">
    <source>
        <dbReference type="ARBA" id="ARBA00004141"/>
    </source>
</evidence>
<dbReference type="Proteomes" id="UP000070412">
    <property type="component" value="Unassembled WGS sequence"/>
</dbReference>
<dbReference type="EnsemblMetazoa" id="SSS_205s_mrna">
    <property type="protein sequence ID" value="KAF7489605.1"/>
    <property type="gene ID" value="SSS_205"/>
</dbReference>
<evidence type="ECO:0000313" key="8">
    <source>
        <dbReference type="EMBL" id="KAF7489605.1"/>
    </source>
</evidence>
<reference evidence="9" key="3">
    <citation type="submission" date="2022-06" db="UniProtKB">
        <authorList>
            <consortium name="EnsemblMetazoa"/>
        </authorList>
    </citation>
    <scope>IDENTIFICATION</scope>
</reference>
<evidence type="ECO:0000256" key="2">
    <source>
        <dbReference type="ARBA" id="ARBA00004234"/>
    </source>
</evidence>
<evidence type="ECO:0000256" key="6">
    <source>
        <dbReference type="ARBA" id="ARBA00023136"/>
    </source>
</evidence>
<accession>A0A834R4L0</accession>
<dbReference type="GO" id="GO:0016020">
    <property type="term" value="C:membrane"/>
    <property type="evidence" value="ECO:0007669"/>
    <property type="project" value="UniProtKB-SubCell"/>
</dbReference>
<evidence type="ECO:0000256" key="5">
    <source>
        <dbReference type="ARBA" id="ARBA00022989"/>
    </source>
</evidence>
<dbReference type="EMBL" id="WVUK01000064">
    <property type="protein sequence ID" value="KAF7489605.1"/>
    <property type="molecule type" value="Genomic_DNA"/>
</dbReference>
<reference evidence="10" key="1">
    <citation type="journal article" date="2020" name="PLoS Negl. Trop. Dis.">
        <title>High-quality nuclear genome for Sarcoptes scabiei-A critical resource for a neglected parasite.</title>
        <authorList>
            <person name="Korhonen P.K."/>
            <person name="Gasser R.B."/>
            <person name="Ma G."/>
            <person name="Wang T."/>
            <person name="Stroehlein A.J."/>
            <person name="Young N.D."/>
            <person name="Ang C.S."/>
            <person name="Fernando D.D."/>
            <person name="Lu H.C."/>
            <person name="Taylor S."/>
            <person name="Reynolds S.L."/>
            <person name="Mofiz E."/>
            <person name="Najaraj S.H."/>
            <person name="Gowda H."/>
            <person name="Madugundu A."/>
            <person name="Renuse S."/>
            <person name="Holt D."/>
            <person name="Pandey A."/>
            <person name="Papenfuss A.T."/>
            <person name="Fischer K."/>
        </authorList>
    </citation>
    <scope>NUCLEOTIDE SEQUENCE [LARGE SCALE GENOMIC DNA]</scope>
</reference>
<feature type="transmembrane region" description="Helical" evidence="7">
    <location>
        <begin position="69"/>
        <end position="85"/>
    </location>
</feature>
<keyword evidence="6 7" id="KW-0472">Membrane</keyword>
<dbReference type="GO" id="GO:0008021">
    <property type="term" value="C:synaptic vesicle"/>
    <property type="evidence" value="ECO:0007669"/>
    <property type="project" value="UniProtKB-SubCell"/>
</dbReference>
<dbReference type="PANTHER" id="PTHR19317:SF0">
    <property type="entry name" value="PRENYLATED RAB ACCEPTOR PROTEIN 1"/>
    <property type="match status" value="1"/>
</dbReference>
<proteinExistence type="inferred from homology"/>
<dbReference type="GO" id="GO:0005794">
    <property type="term" value="C:Golgi apparatus"/>
    <property type="evidence" value="ECO:0007669"/>
    <property type="project" value="TreeGrafter"/>
</dbReference>
<evidence type="ECO:0000256" key="4">
    <source>
        <dbReference type="ARBA" id="ARBA00022692"/>
    </source>
</evidence>
<protein>
    <recommendedName>
        <fullName evidence="7">PRA1 family protein</fullName>
    </recommendedName>
</protein>
<dbReference type="Pfam" id="PF03208">
    <property type="entry name" value="PRA1"/>
    <property type="match status" value="1"/>
</dbReference>
<comment type="subcellular location">
    <subcellularLocation>
        <location evidence="2">Cytoplasmic vesicle</location>
        <location evidence="2">Secretory vesicle</location>
        <location evidence="2">Synaptic vesicle</location>
    </subcellularLocation>
    <subcellularLocation>
        <location evidence="1 7">Membrane</location>
        <topology evidence="1 7">Multi-pass membrane protein</topology>
    </subcellularLocation>
</comment>
<dbReference type="AlphaFoldDB" id="A0A834R4L0"/>
<organism evidence="8">
    <name type="scientific">Sarcoptes scabiei</name>
    <name type="common">Itch mite</name>
    <name type="synonym">Acarus scabiei</name>
    <dbReference type="NCBI Taxonomy" id="52283"/>
    <lineage>
        <taxon>Eukaryota</taxon>
        <taxon>Metazoa</taxon>
        <taxon>Ecdysozoa</taxon>
        <taxon>Arthropoda</taxon>
        <taxon>Chelicerata</taxon>
        <taxon>Arachnida</taxon>
        <taxon>Acari</taxon>
        <taxon>Acariformes</taxon>
        <taxon>Sarcoptiformes</taxon>
        <taxon>Astigmata</taxon>
        <taxon>Psoroptidia</taxon>
        <taxon>Sarcoptoidea</taxon>
        <taxon>Sarcoptidae</taxon>
        <taxon>Sarcoptinae</taxon>
        <taxon>Sarcoptes</taxon>
    </lineage>
</organism>